<sequence length="181" mass="20881">MVMGDEQVDTKIEIEGIEIEQELAEKPELCIFSDSSSSSDSDNDWYKLEGTRQKRTRILNYVDRTVPKYSFAEFPQHFRVSTEIVEMLTGKYANNVSKNYAGGWPEVSHRKAVLIGLWYLSNTETYRQISDRFDISLSTAHQVVAAERKEIFYKDSFLLGDSAYPSLKWLVHSIQNIPVQE</sequence>
<protein>
    <submittedName>
        <fullName evidence="1">Prohibitin</fullName>
    </submittedName>
</protein>
<evidence type="ECO:0000313" key="1">
    <source>
        <dbReference type="EMBL" id="KAI4454501.1"/>
    </source>
</evidence>
<accession>A0ACB9SM44</accession>
<dbReference type="Proteomes" id="UP001056778">
    <property type="component" value="Chromosome 9"/>
</dbReference>
<proteinExistence type="predicted"/>
<evidence type="ECO:0000313" key="2">
    <source>
        <dbReference type="Proteomes" id="UP001056778"/>
    </source>
</evidence>
<gene>
    <name evidence="1" type="ORF">MML48_9g00020013</name>
</gene>
<reference evidence="1" key="1">
    <citation type="submission" date="2022-04" db="EMBL/GenBank/DDBJ databases">
        <title>Chromosome-scale genome assembly of Holotrichia oblita Faldermann.</title>
        <authorList>
            <person name="Rongchong L."/>
        </authorList>
    </citation>
    <scope>NUCLEOTIDE SEQUENCE</scope>
    <source>
        <strain evidence="1">81SQS9</strain>
    </source>
</reference>
<organism evidence="1 2">
    <name type="scientific">Holotrichia oblita</name>
    <name type="common">Chafer beetle</name>
    <dbReference type="NCBI Taxonomy" id="644536"/>
    <lineage>
        <taxon>Eukaryota</taxon>
        <taxon>Metazoa</taxon>
        <taxon>Ecdysozoa</taxon>
        <taxon>Arthropoda</taxon>
        <taxon>Hexapoda</taxon>
        <taxon>Insecta</taxon>
        <taxon>Pterygota</taxon>
        <taxon>Neoptera</taxon>
        <taxon>Endopterygota</taxon>
        <taxon>Coleoptera</taxon>
        <taxon>Polyphaga</taxon>
        <taxon>Scarabaeiformia</taxon>
        <taxon>Scarabaeidae</taxon>
        <taxon>Melolonthinae</taxon>
        <taxon>Holotrichia</taxon>
    </lineage>
</organism>
<comment type="caution">
    <text evidence="1">The sequence shown here is derived from an EMBL/GenBank/DDBJ whole genome shotgun (WGS) entry which is preliminary data.</text>
</comment>
<keyword evidence="2" id="KW-1185">Reference proteome</keyword>
<dbReference type="EMBL" id="CM043023">
    <property type="protein sequence ID" value="KAI4454501.1"/>
    <property type="molecule type" value="Genomic_DNA"/>
</dbReference>
<name>A0ACB9SM44_HOLOL</name>